<feature type="DNA-binding region" description="H-T-H motif" evidence="4">
    <location>
        <begin position="34"/>
        <end position="53"/>
    </location>
</feature>
<comment type="caution">
    <text evidence="6">The sequence shown here is derived from an EMBL/GenBank/DDBJ whole genome shotgun (WGS) entry which is preliminary data.</text>
</comment>
<dbReference type="Gene3D" id="1.10.357.10">
    <property type="entry name" value="Tetracycline Repressor, domain 2"/>
    <property type="match status" value="1"/>
</dbReference>
<evidence type="ECO:0000313" key="7">
    <source>
        <dbReference type="Proteomes" id="UP000309133"/>
    </source>
</evidence>
<protein>
    <submittedName>
        <fullName evidence="6">TetR/AcrR family transcriptional regulator</fullName>
    </submittedName>
</protein>
<accession>A0A4S4FLL7</accession>
<dbReference type="GO" id="GO:0000976">
    <property type="term" value="F:transcription cis-regulatory region binding"/>
    <property type="evidence" value="ECO:0007669"/>
    <property type="project" value="TreeGrafter"/>
</dbReference>
<dbReference type="PANTHER" id="PTHR30055:SF234">
    <property type="entry name" value="HTH-TYPE TRANSCRIPTIONAL REGULATOR BETI"/>
    <property type="match status" value="1"/>
</dbReference>
<dbReference type="Pfam" id="PF00440">
    <property type="entry name" value="TetR_N"/>
    <property type="match status" value="1"/>
</dbReference>
<evidence type="ECO:0000256" key="2">
    <source>
        <dbReference type="ARBA" id="ARBA00023125"/>
    </source>
</evidence>
<dbReference type="PANTHER" id="PTHR30055">
    <property type="entry name" value="HTH-TYPE TRANSCRIPTIONAL REGULATOR RUTR"/>
    <property type="match status" value="1"/>
</dbReference>
<evidence type="ECO:0000259" key="5">
    <source>
        <dbReference type="PROSITE" id="PS50977"/>
    </source>
</evidence>
<dbReference type="SUPFAM" id="SSF46689">
    <property type="entry name" value="Homeodomain-like"/>
    <property type="match status" value="1"/>
</dbReference>
<evidence type="ECO:0000313" key="6">
    <source>
        <dbReference type="EMBL" id="THG30096.1"/>
    </source>
</evidence>
<dbReference type="RefSeq" id="WP_136428508.1">
    <property type="nucleotide sequence ID" value="NZ_SSSM01000005.1"/>
</dbReference>
<reference evidence="6 7" key="1">
    <citation type="submission" date="2019-04" db="EMBL/GenBank/DDBJ databases">
        <authorList>
            <person name="Jiang L."/>
        </authorList>
    </citation>
    <scope>NUCLEOTIDE SEQUENCE [LARGE SCALE GENOMIC DNA]</scope>
    <source>
        <strain evidence="6 7">YIM 131853</strain>
    </source>
</reference>
<dbReference type="PROSITE" id="PS50977">
    <property type="entry name" value="HTH_TETR_2"/>
    <property type="match status" value="1"/>
</dbReference>
<dbReference type="EMBL" id="SSSM01000005">
    <property type="protein sequence ID" value="THG30096.1"/>
    <property type="molecule type" value="Genomic_DNA"/>
</dbReference>
<evidence type="ECO:0000256" key="3">
    <source>
        <dbReference type="ARBA" id="ARBA00023163"/>
    </source>
</evidence>
<dbReference type="GO" id="GO:0003700">
    <property type="term" value="F:DNA-binding transcription factor activity"/>
    <property type="evidence" value="ECO:0007669"/>
    <property type="project" value="TreeGrafter"/>
</dbReference>
<keyword evidence="2 4" id="KW-0238">DNA-binding</keyword>
<dbReference type="Proteomes" id="UP000309133">
    <property type="component" value="Unassembled WGS sequence"/>
</dbReference>
<dbReference type="OrthoDB" id="7252896at2"/>
<keyword evidence="1" id="KW-0805">Transcription regulation</keyword>
<evidence type="ECO:0000256" key="4">
    <source>
        <dbReference type="PROSITE-ProRule" id="PRU00335"/>
    </source>
</evidence>
<proteinExistence type="predicted"/>
<feature type="domain" description="HTH tetR-type" evidence="5">
    <location>
        <begin position="11"/>
        <end position="71"/>
    </location>
</feature>
<dbReference type="InterPro" id="IPR050109">
    <property type="entry name" value="HTH-type_TetR-like_transc_reg"/>
</dbReference>
<sequence length="200" mass="21743">MARLTRDESQAVTRERLLQAAGDVVARDGYDGASVDRIADAAGYSKGAFYSNFSSKEDVLDHLLASHAGRDVTDLTEAMEGLEDVDALLDAVARWSDARAAELKWGLIAIEFLRRARRDGSLTDAQRHPFIEQWHDVGALLISRLFPGETPSVDPVDLGGIVLDLTYGGISVFLEANSAGQMVRQILAAFVVANEPRSEN</sequence>
<dbReference type="AlphaFoldDB" id="A0A4S4FLL7"/>
<gene>
    <name evidence="6" type="ORF">E6C64_15790</name>
</gene>
<keyword evidence="3" id="KW-0804">Transcription</keyword>
<evidence type="ECO:0000256" key="1">
    <source>
        <dbReference type="ARBA" id="ARBA00023015"/>
    </source>
</evidence>
<keyword evidence="7" id="KW-1185">Reference proteome</keyword>
<dbReference type="PRINTS" id="PR00455">
    <property type="entry name" value="HTHTETR"/>
</dbReference>
<name>A0A4S4FLL7_9MICO</name>
<organism evidence="6 7">
    <name type="scientific">Naasia lichenicola</name>
    <dbReference type="NCBI Taxonomy" id="2565933"/>
    <lineage>
        <taxon>Bacteria</taxon>
        <taxon>Bacillati</taxon>
        <taxon>Actinomycetota</taxon>
        <taxon>Actinomycetes</taxon>
        <taxon>Micrococcales</taxon>
        <taxon>Microbacteriaceae</taxon>
        <taxon>Naasia</taxon>
    </lineage>
</organism>
<dbReference type="InterPro" id="IPR001647">
    <property type="entry name" value="HTH_TetR"/>
</dbReference>
<dbReference type="InterPro" id="IPR009057">
    <property type="entry name" value="Homeodomain-like_sf"/>
</dbReference>